<dbReference type="OrthoDB" id="303066at2759"/>
<feature type="transmembrane region" description="Helical" evidence="6">
    <location>
        <begin position="2060"/>
        <end position="2078"/>
    </location>
</feature>
<evidence type="ECO:0000256" key="4">
    <source>
        <dbReference type="ARBA" id="ARBA00022989"/>
    </source>
</evidence>
<evidence type="ECO:0000256" key="6">
    <source>
        <dbReference type="SAM" id="Phobius"/>
    </source>
</evidence>
<dbReference type="GO" id="GO:0016020">
    <property type="term" value="C:membrane"/>
    <property type="evidence" value="ECO:0007669"/>
    <property type="project" value="UniProtKB-SubCell"/>
</dbReference>
<dbReference type="Pfam" id="PF23188">
    <property type="entry name" value="THU_Piezo1"/>
    <property type="match status" value="1"/>
</dbReference>
<dbReference type="GO" id="GO:0008381">
    <property type="term" value="F:mechanosensitive monoatomic ion channel activity"/>
    <property type="evidence" value="ECO:0007669"/>
    <property type="project" value="InterPro"/>
</dbReference>
<feature type="transmembrane region" description="Helical" evidence="6">
    <location>
        <begin position="210"/>
        <end position="230"/>
    </location>
</feature>
<feature type="transmembrane region" description="Helical" evidence="6">
    <location>
        <begin position="668"/>
        <end position="687"/>
    </location>
</feature>
<feature type="transmembrane region" description="Helical" evidence="6">
    <location>
        <begin position="2410"/>
        <end position="2427"/>
    </location>
</feature>
<feature type="transmembrane region" description="Helical" evidence="6">
    <location>
        <begin position="1959"/>
        <end position="1982"/>
    </location>
</feature>
<feature type="transmembrane region" description="Helical" evidence="6">
    <location>
        <begin position="2029"/>
        <end position="2048"/>
    </location>
</feature>
<feature type="transmembrane region" description="Helical" evidence="6">
    <location>
        <begin position="117"/>
        <end position="135"/>
    </location>
</feature>
<keyword evidence="3 6" id="KW-0812">Transmembrane</keyword>
<dbReference type="PANTHER" id="PTHR13167">
    <property type="entry name" value="PIEZO-TYPE MECHANOSENSITIVE ION CHANNEL COMPONENT"/>
    <property type="match status" value="1"/>
</dbReference>
<dbReference type="GO" id="GO:0050982">
    <property type="term" value="P:detection of mechanical stimulus"/>
    <property type="evidence" value="ECO:0007669"/>
    <property type="project" value="TreeGrafter"/>
</dbReference>
<feature type="transmembrane region" description="Helical" evidence="6">
    <location>
        <begin position="256"/>
        <end position="275"/>
    </location>
</feature>
<dbReference type="PANTHER" id="PTHR13167:SF25">
    <property type="entry name" value="PIEZO-TYPE MECHANOSENSITIVE ION CHANNEL COMPONENT"/>
    <property type="match status" value="1"/>
</dbReference>
<feature type="transmembrane region" description="Helical" evidence="6">
    <location>
        <begin position="717"/>
        <end position="736"/>
    </location>
</feature>
<dbReference type="Proteomes" id="UP000829196">
    <property type="component" value="Unassembled WGS sequence"/>
</dbReference>
<dbReference type="InterPro" id="IPR031334">
    <property type="entry name" value="Piezo_cap_dom"/>
</dbReference>
<feature type="transmembrane region" description="Helical" evidence="6">
    <location>
        <begin position="532"/>
        <end position="552"/>
    </location>
</feature>
<evidence type="ECO:0000259" key="7">
    <source>
        <dbReference type="Pfam" id="PF12166"/>
    </source>
</evidence>
<feature type="transmembrane region" description="Helical" evidence="6">
    <location>
        <begin position="63"/>
        <end position="86"/>
    </location>
</feature>
<dbReference type="EMBL" id="JAGYWB010000006">
    <property type="protein sequence ID" value="KAI0518688.1"/>
    <property type="molecule type" value="Genomic_DNA"/>
</dbReference>
<feature type="transmembrane region" description="Helical" evidence="6">
    <location>
        <begin position="2173"/>
        <end position="2194"/>
    </location>
</feature>
<dbReference type="Pfam" id="PF24874">
    <property type="entry name" value="Piezo_THU9_anchor"/>
    <property type="match status" value="1"/>
</dbReference>
<dbReference type="InterPro" id="IPR056770">
    <property type="entry name" value="Piezo_THU9_anchor"/>
</dbReference>
<proteinExistence type="inferred from homology"/>
<feature type="domain" description="Piezo THU9 and anchor" evidence="9">
    <location>
        <begin position="1957"/>
        <end position="2195"/>
    </location>
</feature>
<evidence type="ECO:0000259" key="9">
    <source>
        <dbReference type="Pfam" id="PF24874"/>
    </source>
</evidence>
<feature type="transmembrane region" description="Helical" evidence="6">
    <location>
        <begin position="1102"/>
        <end position="1121"/>
    </location>
</feature>
<reference evidence="11" key="1">
    <citation type="journal article" date="2022" name="Front. Genet.">
        <title>Chromosome-Scale Assembly of the Dendrobium nobile Genome Provides Insights Into the Molecular Mechanism of the Biosynthesis of the Medicinal Active Ingredient of Dendrobium.</title>
        <authorList>
            <person name="Xu Q."/>
            <person name="Niu S.-C."/>
            <person name="Li K.-L."/>
            <person name="Zheng P.-J."/>
            <person name="Zhang X.-J."/>
            <person name="Jia Y."/>
            <person name="Liu Y."/>
            <person name="Niu Y.-X."/>
            <person name="Yu L.-H."/>
            <person name="Chen D.-F."/>
            <person name="Zhang G.-Q."/>
        </authorList>
    </citation>
    <scope>NUCLEOTIDE SEQUENCE</scope>
    <source>
        <tissue evidence="11">Leaf</tissue>
    </source>
</reference>
<dbReference type="Pfam" id="PF25288">
    <property type="entry name" value="PIEZO"/>
    <property type="match status" value="1"/>
</dbReference>
<feature type="transmembrane region" description="Helical" evidence="6">
    <location>
        <begin position="818"/>
        <end position="847"/>
    </location>
</feature>
<dbReference type="GO" id="GO:0042391">
    <property type="term" value="P:regulation of membrane potential"/>
    <property type="evidence" value="ECO:0007669"/>
    <property type="project" value="TreeGrafter"/>
</dbReference>
<feature type="transmembrane region" description="Helical" evidence="6">
    <location>
        <begin position="859"/>
        <end position="876"/>
    </location>
</feature>
<feature type="domain" description="Piezo non-specific cation channel cap" evidence="7">
    <location>
        <begin position="2223"/>
        <end position="2490"/>
    </location>
</feature>
<feature type="transmembrane region" description="Helical" evidence="6">
    <location>
        <begin position="1335"/>
        <end position="1352"/>
    </location>
</feature>
<evidence type="ECO:0000313" key="11">
    <source>
        <dbReference type="EMBL" id="KAI0518688.1"/>
    </source>
</evidence>
<name>A0A8T3BNU6_DENNO</name>
<gene>
    <name evidence="11" type="ORF">KFK09_006124</name>
</gene>
<keyword evidence="12" id="KW-1185">Reference proteome</keyword>
<keyword evidence="5 6" id="KW-0472">Membrane</keyword>
<evidence type="ECO:0000256" key="5">
    <source>
        <dbReference type="ARBA" id="ARBA00023136"/>
    </source>
</evidence>
<feature type="transmembrane region" description="Helical" evidence="6">
    <location>
        <begin position="1650"/>
        <end position="1676"/>
    </location>
</feature>
<feature type="transmembrane region" description="Helical" evidence="6">
    <location>
        <begin position="12"/>
        <end position="29"/>
    </location>
</feature>
<feature type="transmembrane region" description="Helical" evidence="6">
    <location>
        <begin position="1281"/>
        <end position="1298"/>
    </location>
</feature>
<comment type="similarity">
    <text evidence="2">Belongs to the PIEZO (TC 1.A.75) family.</text>
</comment>
<evidence type="ECO:0000313" key="12">
    <source>
        <dbReference type="Proteomes" id="UP000829196"/>
    </source>
</evidence>
<feature type="transmembrane region" description="Helical" evidence="6">
    <location>
        <begin position="2002"/>
        <end position="2022"/>
    </location>
</feature>
<organism evidence="11 12">
    <name type="scientific">Dendrobium nobile</name>
    <name type="common">Orchid</name>
    <dbReference type="NCBI Taxonomy" id="94219"/>
    <lineage>
        <taxon>Eukaryota</taxon>
        <taxon>Viridiplantae</taxon>
        <taxon>Streptophyta</taxon>
        <taxon>Embryophyta</taxon>
        <taxon>Tracheophyta</taxon>
        <taxon>Spermatophyta</taxon>
        <taxon>Magnoliopsida</taxon>
        <taxon>Liliopsida</taxon>
        <taxon>Asparagales</taxon>
        <taxon>Orchidaceae</taxon>
        <taxon>Epidendroideae</taxon>
        <taxon>Malaxideae</taxon>
        <taxon>Dendrobiinae</taxon>
        <taxon>Dendrobium</taxon>
    </lineage>
</organism>
<feature type="transmembrane region" description="Helical" evidence="6">
    <location>
        <begin position="693"/>
        <end position="710"/>
    </location>
</feature>
<dbReference type="GO" id="GO:0005261">
    <property type="term" value="F:monoatomic cation channel activity"/>
    <property type="evidence" value="ECO:0007669"/>
    <property type="project" value="TreeGrafter"/>
</dbReference>
<feature type="transmembrane region" description="Helical" evidence="6">
    <location>
        <begin position="350"/>
        <end position="370"/>
    </location>
</feature>
<comment type="caution">
    <text evidence="11">The sequence shown here is derived from an EMBL/GenBank/DDBJ whole genome shotgun (WGS) entry which is preliminary data.</text>
</comment>
<evidence type="ECO:0000256" key="1">
    <source>
        <dbReference type="ARBA" id="ARBA00004141"/>
    </source>
</evidence>
<feature type="transmembrane region" description="Helical" evidence="6">
    <location>
        <begin position="1067"/>
        <end position="1096"/>
    </location>
</feature>
<feature type="transmembrane region" description="Helical" evidence="6">
    <location>
        <begin position="507"/>
        <end position="526"/>
    </location>
</feature>
<keyword evidence="4 6" id="KW-1133">Transmembrane helix</keyword>
<feature type="domain" description="Piezo transmembrane helical unit" evidence="8">
    <location>
        <begin position="1646"/>
        <end position="1765"/>
    </location>
</feature>
<dbReference type="Pfam" id="PF12166">
    <property type="entry name" value="Piezo_cap"/>
    <property type="match status" value="1"/>
</dbReference>
<feature type="transmembrane region" description="Helical" evidence="6">
    <location>
        <begin position="181"/>
        <end position="198"/>
    </location>
</feature>
<evidence type="ECO:0000259" key="8">
    <source>
        <dbReference type="Pfam" id="PF23188"/>
    </source>
</evidence>
<comment type="subcellular location">
    <subcellularLocation>
        <location evidence="1">Membrane</location>
        <topology evidence="1">Multi-pass membrane protein</topology>
    </subcellularLocation>
</comment>
<dbReference type="InterPro" id="IPR057611">
    <property type="entry name" value="PIEZO_dom"/>
</dbReference>
<feature type="domain" description="Piezo-type mechanosensitive ion channel homolog" evidence="10">
    <location>
        <begin position="478"/>
        <end position="607"/>
    </location>
</feature>
<feature type="transmembrane region" description="Helical" evidence="6">
    <location>
        <begin position="323"/>
        <end position="344"/>
    </location>
</feature>
<dbReference type="SMR" id="A0A8T3BNU6"/>
<protein>
    <recommendedName>
        <fullName evidence="13">Piezo non-specific cation channel R-Ras-binding domain-containing protein</fullName>
    </recommendedName>
</protein>
<dbReference type="GO" id="GO:0071260">
    <property type="term" value="P:cellular response to mechanical stimulus"/>
    <property type="evidence" value="ECO:0007669"/>
    <property type="project" value="TreeGrafter"/>
</dbReference>
<feature type="transmembrane region" description="Helical" evidence="6">
    <location>
        <begin position="382"/>
        <end position="403"/>
    </location>
</feature>
<dbReference type="InterPro" id="IPR027272">
    <property type="entry name" value="Piezo"/>
</dbReference>
<sequence>MARGLRGERRLMGTFLGGFVLPLLLLGASLLDWSLISLTNLLIFLAIQLSAANRGSNSWRVYILLWCTIFFSFIAIVAQIIFSSIWCIEGNDWKVADTWWAKVIGFVRIQPMGSRSVIFFIVIQLSVGLIAFVEVHGSSNDRGSCWSNFSSTVEQIGSPIRIACCLLLPAIQLVVGISHPSWIFLPFFVCSCVGLVDWSLTSNFLGLFRWWRILLFYACFSIFLFCTYQLPLELPAMAITVADFIGLYKIDMKSELTELCSSISLIVFFLMLSSIKCNLDEMDSMLTLADNTLAERLLPPRHSFFIREFPSGVRHTNALLRGLVFRIFSINFFTYGFPVLLIALSLWSLSFASICAFGLLAYVGFVLFTFPSLFKLHRLNGLLLVFILLWAVSTYIFNVAFTFLNKELRKDMEIWETIGLWHYPIPGLFLFAQFCLGVFVSICNLVNNSVFLYLNNEGRQSLNDDSSFEDKEETKVLIIATIAWGLRKCSRAITLALIFLRATKPGYIHAVYLCFFLLYLLSHSITRKIHQALILFCGAHYSLLYLLQLDLISKTLEQRGSMTILVLSQLGITTHTSSRDFIEISVLLCFCAIQHHGLKMLVSLSSIVQHTPHPPFGFSMLKAGLNKSVLLSVYAARNSWDGPSPGTSHEKLIASYLSKVSQKCLSTYRSYGTYVVFLTILLTLYLVTPNYLSFGYLFFLLLWIIGRQLVGKTRRRLWFPLKLYSTIVFVFTYVLSTSESLESYLSKWIDLYAYLGYNPKSSLLENIWESLAVLIVMQLYCYERRQSRYNGIFEISDASETGFLGFVRRFLIWHCEKILSVAVFYAALSPISAFGFLYLLCLIICSILPKTSRIPSKLVLLYSGLLVMSEYLFQLWGKEAHMFPGQKLYGLSLFLGLRLFKPGFWGIESGLRGNIMVIVACTLQYNVFHWLEKMPSCLLNNGKWEEPCQLFVAAEHDSEDLLDRDEEKTPLVDSSPLCSKKVGVFISSKSYQTSDPGPSMRSSTICTKKYSLGYLWGSLKESHRWNKKIILALRKERLEMQKTTLIIYMKFWIENIFRLHGLEINMIVLLVASFTALNVISLFYITCLVICIFLQRDTIRKLWPIFVLAFASILLLEYFAFWKNRIPWIHFPVDAKVRCHDCWSSSSLYFDYCSKCWLGIVVDDPRTLVSYYLVFIFSSLKLRSDHLNGFSESHTYHQMMSQRKNASVWRDLSFETKSFWTFLDYMRLYLYCHLLDIVLALILITGTMEYDILHLGYLGFALVYFRMRLEILKKKNQIFRYLRIYNLILIVLSLAYQSPFLGDFSSSKCGAVDYIYEVIGFYKYDYGFEIKSRSALVEIIIFLLVSMQSYIFSSKEFEYVARYLETEQVGAMVREQEKRAARKAAQLQDFHKSEEDKRHRNVQVEKMKSEMLNLQTQLKFMNYSGNVTDVSAHNEGLRQRRSFSQNIGNCDNGLDNEFKSTMWDQEVRGELESSFYFPASNVLKDGSLTSEALDIDGSPFSARRHSSLTMELLKVPSKSITEISELPERYANIEACADQSRKRKGVENPLVSAVQLLGDGVSQVQSLGNQAVTNIANFLNIKPDENDSNDHSLPEDEIYYEIESQENAASGCLDRKPSAFSNSDQTPPASLQVRRIFRYIWSQMRSNNDVVCYCFFVLIFLWNFSLLSMIYLAALFLYALCVNSGPSYIFWVVMLIYTEINMLLQYLYQIIIQHCGLSIHIDLLQLLGFPENKIKTSFVISTLPLFLVYVSTLLQSSITAKDGEWAPVLEFKFLHRRKHNSEEITVSYSFREKLMQLFFPLTNLAKLIARSFSRYWMSLTRGSESPPYFVQLSMMVNNWPDDGIQPQKIESGINRLLKIVHEDRCHANIPNSRHSSSRVRIQSIERSQENSDVALAILEVMYASPLAECPAAEWYWSLTPASDVAKELLLAQSSGIFEEIGFPYPVISVIGGGKKEVDLYAYIFGVDLTVFFLVAIFYQSVIKNINKLLDVYQLEDQFPKEFVFILMVLFFLIVLDRIIYLCSFSTAKVILYLLNIFLFTYSVTRYAWYMQPSHKRIGGFALRAIYLTKAVSLALQAVQIRYGIPNKSTLYRQFLTSKVSQINYLGFRLYRALPFLYELRCVLDWSCTTTSLTMYDWLKLEDIYSSLFLVKCDAVLNRASHKQGQKQSRMTKFCSGICLFFILICVIWAPMLMYSSGNPTNIANPIKDVSVHIDIKATGGRLTPFQTALCEILPYQSLELFDKRYLETFNVQDIQLICCQSDSSTMWLVPPVVQQRYIRSLNSTLDFIFTWVFMRERPKGKEAVKSESFVEQNPDDLKQVLNGTEKSIRFLNAYPRYFRVTSSGEVRRLEQTDISVSGDLFLNHGSPSWWSFHDANALRKMECEGMSGPLAIVVSEETPQGILGETLSKFSIWSLYITFVLAVGRFIRLQCSDIRMRIPYEDLPSCDRLIAICEGIYAARAEGELEVEEVLYSTLVKIYRSPDMLLKYTNKLD</sequence>
<accession>A0A8T3BNU6</accession>
<evidence type="ECO:0000259" key="10">
    <source>
        <dbReference type="Pfam" id="PF25288"/>
    </source>
</evidence>
<evidence type="ECO:0008006" key="13">
    <source>
        <dbReference type="Google" id="ProtNLM"/>
    </source>
</evidence>
<evidence type="ECO:0000256" key="2">
    <source>
        <dbReference type="ARBA" id="ARBA00007821"/>
    </source>
</evidence>
<dbReference type="InterPro" id="IPR056768">
    <property type="entry name" value="THU_Piezo"/>
</dbReference>
<evidence type="ECO:0000256" key="3">
    <source>
        <dbReference type="ARBA" id="ARBA00022692"/>
    </source>
</evidence>
<feature type="transmembrane region" description="Helical" evidence="6">
    <location>
        <begin position="423"/>
        <end position="446"/>
    </location>
</feature>
<feature type="transmembrane region" description="Helical" evidence="6">
    <location>
        <begin position="1688"/>
        <end position="1708"/>
    </location>
</feature>